<evidence type="ECO:0000313" key="3">
    <source>
        <dbReference type="Proteomes" id="UP000220246"/>
    </source>
</evidence>
<dbReference type="PANTHER" id="PTHR43155">
    <property type="entry name" value="CYCLIC DI-GMP PHOSPHODIESTERASE PA4108-RELATED"/>
    <property type="match status" value="1"/>
</dbReference>
<organism evidence="2 3">
    <name type="scientific">Comamonas terrigena</name>
    <dbReference type="NCBI Taxonomy" id="32013"/>
    <lineage>
        <taxon>Bacteria</taxon>
        <taxon>Pseudomonadati</taxon>
        <taxon>Pseudomonadota</taxon>
        <taxon>Betaproteobacteria</taxon>
        <taxon>Burkholderiales</taxon>
        <taxon>Comamonadaceae</taxon>
        <taxon>Comamonas</taxon>
    </lineage>
</organism>
<dbReference type="Pfam" id="PF13487">
    <property type="entry name" value="HD_5"/>
    <property type="match status" value="1"/>
</dbReference>
<comment type="caution">
    <text evidence="2">The sequence shown here is derived from an EMBL/GenBank/DDBJ whole genome shotgun (WGS) entry which is preliminary data.</text>
</comment>
<dbReference type="InterPro" id="IPR037522">
    <property type="entry name" value="HD_GYP_dom"/>
</dbReference>
<dbReference type="RefSeq" id="WP_066535435.1">
    <property type="nucleotide sequence ID" value="NZ_PDEA01000001.1"/>
</dbReference>
<keyword evidence="3" id="KW-1185">Reference proteome</keyword>
<dbReference type="Gene3D" id="1.10.3210.10">
    <property type="entry name" value="Hypothetical protein af1432"/>
    <property type="match status" value="1"/>
</dbReference>
<dbReference type="OrthoDB" id="9780948at2"/>
<dbReference type="STRING" id="1219032.GCA_001515545_01624"/>
<dbReference type="SUPFAM" id="SSF109604">
    <property type="entry name" value="HD-domain/PDEase-like"/>
    <property type="match status" value="1"/>
</dbReference>
<keyword evidence="2" id="KW-0378">Hydrolase</keyword>
<gene>
    <name evidence="2" type="ORF">CRM82_10400</name>
</gene>
<protein>
    <submittedName>
        <fullName evidence="2">Phosphohydrolase</fullName>
    </submittedName>
</protein>
<dbReference type="GO" id="GO:0008081">
    <property type="term" value="F:phosphoric diester hydrolase activity"/>
    <property type="evidence" value="ECO:0007669"/>
    <property type="project" value="UniProtKB-ARBA"/>
</dbReference>
<proteinExistence type="predicted"/>
<reference evidence="3" key="1">
    <citation type="submission" date="2017-09" db="EMBL/GenBank/DDBJ databases">
        <title>FDA dAtabase for Regulatory Grade micrObial Sequences (FDA-ARGOS): Supporting development and validation of Infectious Disease Dx tests.</title>
        <authorList>
            <person name="Minogue T."/>
            <person name="Wolcott M."/>
            <person name="Wasieloski L."/>
            <person name="Aguilar W."/>
            <person name="Moore D."/>
            <person name="Tallon L."/>
            <person name="Sadzewicz L."/>
            <person name="Ott S."/>
            <person name="Zhao X."/>
            <person name="Nagaraj S."/>
            <person name="Vavikolanu K."/>
            <person name="Aluvathingal J."/>
            <person name="Nadendla S."/>
            <person name="Sichtig H."/>
        </authorList>
    </citation>
    <scope>NUCLEOTIDE SEQUENCE [LARGE SCALE GENOMIC DNA]</scope>
    <source>
        <strain evidence="3">FDAARGOS_394</strain>
    </source>
</reference>
<dbReference type="Proteomes" id="UP000220246">
    <property type="component" value="Unassembled WGS sequence"/>
</dbReference>
<evidence type="ECO:0000259" key="1">
    <source>
        <dbReference type="PROSITE" id="PS51832"/>
    </source>
</evidence>
<feature type="domain" description="HD-GYP" evidence="1">
    <location>
        <begin position="122"/>
        <end position="318"/>
    </location>
</feature>
<dbReference type="EMBL" id="PDEA01000001">
    <property type="protein sequence ID" value="PEH88945.1"/>
    <property type="molecule type" value="Genomic_DNA"/>
</dbReference>
<dbReference type="PROSITE" id="PS51832">
    <property type="entry name" value="HD_GYP"/>
    <property type="match status" value="1"/>
</dbReference>
<dbReference type="AlphaFoldDB" id="A0A2A7UUF5"/>
<dbReference type="InterPro" id="IPR003607">
    <property type="entry name" value="HD/PDEase_dom"/>
</dbReference>
<sequence>MSSARDDATLATAIAALHNNVHYLGAIAQMAGQRQVVVTETVVSDSGAPLLEKGTVLGGDLLALLAGHRLPAPLDAQLEVSEPVDIGLLHVEMTRLLSEHPLGRLLAADLGAEGAILGRALRLMPWPHAARFKMTVVQVQLPLLFEHSVLMAMVSVFLAIRAGWDEAQCARLAAAALLHDVGMLYMSTAWADAGYRLSERERVQLAAHSITGSMVVQSMGAYPFSVEDAVLEHHECMDGSGYPRHLMGEAISPMGRILVVAEVVSAFFGKYKAMAGERLSLALRLNSRRYPAEQVAPVLALLQRDAAAAAPLAVEVVLRDCLAVATVFQYWASCKRVLPEQWQAQSGSRALMWVDARMRAIELSLTESGAHPRSQDDWRAIFAQMPESVAELGLIHREVLWQMDSCMDTCQRRWPPTQPAQSTAERALWTWIHSSRKVLGQGTAATEPDAPQPQ</sequence>
<dbReference type="CDD" id="cd00077">
    <property type="entry name" value="HDc"/>
    <property type="match status" value="1"/>
</dbReference>
<name>A0A2A7UUF5_COMTR</name>
<dbReference type="PANTHER" id="PTHR43155:SF2">
    <property type="entry name" value="CYCLIC DI-GMP PHOSPHODIESTERASE PA4108"/>
    <property type="match status" value="1"/>
</dbReference>
<accession>A0A2A7UUF5</accession>
<dbReference type="GeneID" id="80801017"/>
<evidence type="ECO:0000313" key="2">
    <source>
        <dbReference type="EMBL" id="PEH88945.1"/>
    </source>
</evidence>